<dbReference type="EMBL" id="CAVMBE010000003">
    <property type="protein sequence ID" value="CAK3799634.1"/>
    <property type="molecule type" value="Genomic_DNA"/>
</dbReference>
<gene>
    <name evidence="2" type="ORF">LECACI_7A000838</name>
</gene>
<dbReference type="Proteomes" id="UP001296104">
    <property type="component" value="Unassembled WGS sequence"/>
</dbReference>
<accession>A0AAI8YRU8</accession>
<dbReference type="PANTHER" id="PTHR42085:SF4">
    <property type="entry name" value="F-BOX DOMAIN-CONTAINING PROTEIN"/>
    <property type="match status" value="1"/>
</dbReference>
<evidence type="ECO:0000313" key="3">
    <source>
        <dbReference type="Proteomes" id="UP001296104"/>
    </source>
</evidence>
<protein>
    <recommendedName>
        <fullName evidence="1">DUF7730 domain-containing protein</fullName>
    </recommendedName>
</protein>
<dbReference type="InterPro" id="IPR038883">
    <property type="entry name" value="AN11006-like"/>
</dbReference>
<sequence>MIIYRRKEESLPPSTTTFSMDQSTTSPFLALPAELRCQIYEHLLLQGRGHPIGANILRTCKQIYAEGMPMLYGENTFLAHPSLLASLPTFLVGVRPSKIVAPMPVKCERVVGMIRRFYLLVRLDCDPRFTSLQAQESFSGVSNLELEVFQAMYGSCDFSVLRLFEGVRGVGKARVQGSIGDGKYARWLERCMESAEGTEMGFVEDCRAGIQGWDAWAQGNR</sequence>
<reference evidence="2" key="1">
    <citation type="submission" date="2023-11" db="EMBL/GenBank/DDBJ databases">
        <authorList>
            <person name="Alioto T."/>
            <person name="Alioto T."/>
            <person name="Gomez Garrido J."/>
        </authorList>
    </citation>
    <scope>NUCLEOTIDE SEQUENCE</scope>
</reference>
<keyword evidence="3" id="KW-1185">Reference proteome</keyword>
<feature type="domain" description="DUF7730" evidence="1">
    <location>
        <begin position="54"/>
        <end position="98"/>
    </location>
</feature>
<evidence type="ECO:0000259" key="1">
    <source>
        <dbReference type="Pfam" id="PF24864"/>
    </source>
</evidence>
<dbReference type="PANTHER" id="PTHR42085">
    <property type="entry name" value="F-BOX DOMAIN-CONTAINING PROTEIN"/>
    <property type="match status" value="1"/>
</dbReference>
<name>A0AAI8YRU8_9PEZI</name>
<dbReference type="AlphaFoldDB" id="A0AAI8YRU8"/>
<dbReference type="InterPro" id="IPR056632">
    <property type="entry name" value="DUF7730"/>
</dbReference>
<dbReference type="Pfam" id="PF24864">
    <property type="entry name" value="DUF7730"/>
    <property type="match status" value="1"/>
</dbReference>
<comment type="caution">
    <text evidence="2">The sequence shown here is derived from an EMBL/GenBank/DDBJ whole genome shotgun (WGS) entry which is preliminary data.</text>
</comment>
<proteinExistence type="predicted"/>
<evidence type="ECO:0000313" key="2">
    <source>
        <dbReference type="EMBL" id="CAK3799634.1"/>
    </source>
</evidence>
<organism evidence="2 3">
    <name type="scientific">Lecanosticta acicola</name>
    <dbReference type="NCBI Taxonomy" id="111012"/>
    <lineage>
        <taxon>Eukaryota</taxon>
        <taxon>Fungi</taxon>
        <taxon>Dikarya</taxon>
        <taxon>Ascomycota</taxon>
        <taxon>Pezizomycotina</taxon>
        <taxon>Dothideomycetes</taxon>
        <taxon>Dothideomycetidae</taxon>
        <taxon>Mycosphaerellales</taxon>
        <taxon>Mycosphaerellaceae</taxon>
        <taxon>Lecanosticta</taxon>
    </lineage>
</organism>